<dbReference type="PANTHER" id="PTHR33266:SF1">
    <property type="entry name" value="F-BOX DOMAIN-CONTAINING PROTEIN"/>
    <property type="match status" value="1"/>
</dbReference>
<dbReference type="HOGENOM" id="CLU_2027042_0_0_1"/>
<keyword evidence="2" id="KW-1185">Reference proteome</keyword>
<dbReference type="OrthoDB" id="2689159at2759"/>
<protein>
    <submittedName>
        <fullName evidence="1">Uncharacterized protein</fullName>
    </submittedName>
</protein>
<dbReference type="EMBL" id="KN840333">
    <property type="protein sequence ID" value="KIJ57497.1"/>
    <property type="molecule type" value="Genomic_DNA"/>
</dbReference>
<organism evidence="1 2">
    <name type="scientific">Hydnomerulius pinastri MD-312</name>
    <dbReference type="NCBI Taxonomy" id="994086"/>
    <lineage>
        <taxon>Eukaryota</taxon>
        <taxon>Fungi</taxon>
        <taxon>Dikarya</taxon>
        <taxon>Basidiomycota</taxon>
        <taxon>Agaricomycotina</taxon>
        <taxon>Agaricomycetes</taxon>
        <taxon>Agaricomycetidae</taxon>
        <taxon>Boletales</taxon>
        <taxon>Boletales incertae sedis</taxon>
        <taxon>Leucogyrophana</taxon>
    </lineage>
</organism>
<reference evidence="1 2" key="1">
    <citation type="submission" date="2014-04" db="EMBL/GenBank/DDBJ databases">
        <title>Evolutionary Origins and Diversification of the Mycorrhizal Mutualists.</title>
        <authorList>
            <consortium name="DOE Joint Genome Institute"/>
            <consortium name="Mycorrhizal Genomics Consortium"/>
            <person name="Kohler A."/>
            <person name="Kuo A."/>
            <person name="Nagy L.G."/>
            <person name="Floudas D."/>
            <person name="Copeland A."/>
            <person name="Barry K.W."/>
            <person name="Cichocki N."/>
            <person name="Veneault-Fourrey C."/>
            <person name="LaButti K."/>
            <person name="Lindquist E.A."/>
            <person name="Lipzen A."/>
            <person name="Lundell T."/>
            <person name="Morin E."/>
            <person name="Murat C."/>
            <person name="Riley R."/>
            <person name="Ohm R."/>
            <person name="Sun H."/>
            <person name="Tunlid A."/>
            <person name="Henrissat B."/>
            <person name="Grigoriev I.V."/>
            <person name="Hibbett D.S."/>
            <person name="Martin F."/>
        </authorList>
    </citation>
    <scope>NUCLEOTIDE SEQUENCE [LARGE SCALE GENOMIC DNA]</scope>
    <source>
        <strain evidence="1 2">MD-312</strain>
    </source>
</reference>
<dbReference type="PANTHER" id="PTHR33266">
    <property type="entry name" value="CHROMOSOME 15, WHOLE GENOME SHOTGUN SEQUENCE"/>
    <property type="match status" value="1"/>
</dbReference>
<evidence type="ECO:0000313" key="1">
    <source>
        <dbReference type="EMBL" id="KIJ57497.1"/>
    </source>
</evidence>
<gene>
    <name evidence="1" type="ORF">HYDPIDRAFT_35052</name>
</gene>
<proteinExistence type="predicted"/>
<evidence type="ECO:0000313" key="2">
    <source>
        <dbReference type="Proteomes" id="UP000053820"/>
    </source>
</evidence>
<dbReference type="AlphaFoldDB" id="A0A0C2KJE2"/>
<sequence>MSYGRPLWASFKDLSAEEIMHIATQKLLGAKDFLASNSNHALAVLGQRFGLDIAFGYPDSVAHLESAVASHLRICIAMTPDRVWRFTSYPSEPRLSCVAADILHKAPDRRGSGPSLSLVLSQ</sequence>
<dbReference type="Proteomes" id="UP000053820">
    <property type="component" value="Unassembled WGS sequence"/>
</dbReference>
<name>A0A0C2KJE2_9AGAM</name>
<accession>A0A0C2KJE2</accession>